<reference evidence="5" key="1">
    <citation type="submission" date="2021-01" db="EMBL/GenBank/DDBJ databases">
        <authorList>
            <person name="Corre E."/>
            <person name="Pelletier E."/>
            <person name="Niang G."/>
            <person name="Scheremetjew M."/>
            <person name="Finn R."/>
            <person name="Kale V."/>
            <person name="Holt S."/>
            <person name="Cochrane G."/>
            <person name="Meng A."/>
            <person name="Brown T."/>
            <person name="Cohen L."/>
        </authorList>
    </citation>
    <scope>NUCLEOTIDE SEQUENCE</scope>
    <source>
        <strain evidence="5">CCMP1661</strain>
    </source>
</reference>
<evidence type="ECO:0000256" key="1">
    <source>
        <dbReference type="ARBA" id="ARBA00007926"/>
    </source>
</evidence>
<feature type="domain" description="Ribosomal eL28/Mak16" evidence="4">
    <location>
        <begin position="8"/>
        <end position="126"/>
    </location>
</feature>
<comment type="similarity">
    <text evidence="1">Belongs to the eukaryotic ribosomal protein eL28 family.</text>
</comment>
<dbReference type="Gene3D" id="3.30.390.110">
    <property type="match status" value="1"/>
</dbReference>
<dbReference type="GO" id="GO:0006412">
    <property type="term" value="P:translation"/>
    <property type="evidence" value="ECO:0007669"/>
    <property type="project" value="InterPro"/>
</dbReference>
<accession>A0A7S2UUC9</accession>
<dbReference type="GO" id="GO:0005840">
    <property type="term" value="C:ribosome"/>
    <property type="evidence" value="ECO:0007669"/>
    <property type="project" value="UniProtKB-KW"/>
</dbReference>
<dbReference type="EMBL" id="HBHR01004391">
    <property type="protein sequence ID" value="CAD9859577.1"/>
    <property type="molecule type" value="Transcribed_RNA"/>
</dbReference>
<proteinExistence type="inferred from homology"/>
<dbReference type="GO" id="GO:0003735">
    <property type="term" value="F:structural constituent of ribosome"/>
    <property type="evidence" value="ECO:0007669"/>
    <property type="project" value="InterPro"/>
</dbReference>
<sequence>MAANSDALTWLLLKNNSAFLTKRNGNTKRSGSITLSSEPGNLMNLNSAKYSGANNKAVDLSLVDDKIVLGLKSTKKWNQVKKAVGKTPLNKNYRRSAKVIRSQIASNAYRADLEKAALARYSSLYRFNRIKKGVVKTPKIKKGRKAAGQA</sequence>
<dbReference type="InterPro" id="IPR029004">
    <property type="entry name" value="Ribosomal_eL28/Mak16"/>
</dbReference>
<dbReference type="AlphaFoldDB" id="A0A7S2UUC9"/>
<keyword evidence="3" id="KW-0687">Ribonucleoprotein</keyword>
<organism evidence="5">
    <name type="scientific">Fibrocapsa japonica</name>
    <dbReference type="NCBI Taxonomy" id="94617"/>
    <lineage>
        <taxon>Eukaryota</taxon>
        <taxon>Sar</taxon>
        <taxon>Stramenopiles</taxon>
        <taxon>Ochrophyta</taxon>
        <taxon>Raphidophyceae</taxon>
        <taxon>Chattonellales</taxon>
        <taxon>Chattonellaceae</taxon>
        <taxon>Fibrocapsa</taxon>
    </lineage>
</organism>
<dbReference type="Pfam" id="PF01778">
    <property type="entry name" value="Ribosomal_L28e"/>
    <property type="match status" value="1"/>
</dbReference>
<protein>
    <recommendedName>
        <fullName evidence="4">Ribosomal eL28/Mak16 domain-containing protein</fullName>
    </recommendedName>
</protein>
<keyword evidence="2" id="KW-0689">Ribosomal protein</keyword>
<evidence type="ECO:0000256" key="2">
    <source>
        <dbReference type="ARBA" id="ARBA00022980"/>
    </source>
</evidence>
<gene>
    <name evidence="5" type="ORF">FJAP1339_LOCUS2096</name>
</gene>
<evidence type="ECO:0000259" key="4">
    <source>
        <dbReference type="Pfam" id="PF01778"/>
    </source>
</evidence>
<dbReference type="InterPro" id="IPR002672">
    <property type="entry name" value="Ribosomal_eL28"/>
</dbReference>
<evidence type="ECO:0000313" key="5">
    <source>
        <dbReference type="EMBL" id="CAD9859577.1"/>
    </source>
</evidence>
<dbReference type="PANTHER" id="PTHR10544">
    <property type="entry name" value="60S RIBOSOMAL PROTEIN L28"/>
    <property type="match status" value="1"/>
</dbReference>
<dbReference type="GO" id="GO:1990904">
    <property type="term" value="C:ribonucleoprotein complex"/>
    <property type="evidence" value="ECO:0007669"/>
    <property type="project" value="UniProtKB-KW"/>
</dbReference>
<name>A0A7S2UUC9_9STRA</name>
<evidence type="ECO:0000256" key="3">
    <source>
        <dbReference type="ARBA" id="ARBA00023274"/>
    </source>
</evidence>